<feature type="compositionally biased region" description="Polar residues" evidence="2">
    <location>
        <begin position="76"/>
        <end position="89"/>
    </location>
</feature>
<feature type="compositionally biased region" description="Low complexity" evidence="2">
    <location>
        <begin position="238"/>
        <end position="249"/>
    </location>
</feature>
<dbReference type="EMBL" id="KQ947410">
    <property type="protein sequence ID" value="KUJ19768.1"/>
    <property type="molecule type" value="Genomic_DNA"/>
</dbReference>
<feature type="compositionally biased region" description="Basic and acidic residues" evidence="2">
    <location>
        <begin position="352"/>
        <end position="384"/>
    </location>
</feature>
<dbReference type="InParanoid" id="A0A194XHY3"/>
<feature type="region of interest" description="Disordered" evidence="2">
    <location>
        <begin position="237"/>
        <end position="258"/>
    </location>
</feature>
<evidence type="ECO:0000256" key="1">
    <source>
        <dbReference type="PROSITE-ProRule" id="PRU00042"/>
    </source>
</evidence>
<keyword evidence="5" id="KW-1185">Reference proteome</keyword>
<protein>
    <recommendedName>
        <fullName evidence="3">C2H2-type domain-containing protein</fullName>
    </recommendedName>
</protein>
<dbReference type="Proteomes" id="UP000070700">
    <property type="component" value="Unassembled WGS sequence"/>
</dbReference>
<feature type="compositionally biased region" description="Low complexity" evidence="2">
    <location>
        <begin position="112"/>
        <end position="127"/>
    </location>
</feature>
<sequence>MNPTANNPSPPAGFTFFRNARGVFDCPVDGCGKSYKQPESLKYHISRSHVFPQDPQHSIVQTTTQSTPQYAPGGSPSPTLQTIQLSPNIATGGPSNMAMGRRGSQIHKVSATTSRTPSPLSQSQPLSIPHDDSSSEQQNWSQSITWPAPTVAFLKTLIIKHGLLGMAQTIAELAKLKAIFRDFYQKVDFPTYKPPHEDERLWLLFKSKVNDIQVEMFKNGEIYMAKSDLKFSKLSQSTLPANTPKTTTPPTTPTIPSDQHLESLRLWHSLDGNAQARLFRDQLRTSKNAQSLIYEWEEYCAEDRRKERTSENVLEQPNHEARIPSSFANHPIDSQVITPLETPPPPQPSKPSDLKSLIESRLRESDLKRQRAKEAEKALEEATASKKVRLELHDSISLHSSTSKT</sequence>
<dbReference type="AlphaFoldDB" id="A0A194XHY3"/>
<evidence type="ECO:0000259" key="3">
    <source>
        <dbReference type="PROSITE" id="PS50157"/>
    </source>
</evidence>
<evidence type="ECO:0000313" key="4">
    <source>
        <dbReference type="EMBL" id="KUJ19768.1"/>
    </source>
</evidence>
<dbReference type="GO" id="GO:0008270">
    <property type="term" value="F:zinc ion binding"/>
    <property type="evidence" value="ECO:0007669"/>
    <property type="project" value="UniProtKB-KW"/>
</dbReference>
<dbReference type="KEGG" id="psco:LY89DRAFT_666625"/>
<feature type="domain" description="C2H2-type" evidence="3">
    <location>
        <begin position="24"/>
        <end position="54"/>
    </location>
</feature>
<organism evidence="4 5">
    <name type="scientific">Mollisia scopiformis</name>
    <name type="common">Conifer needle endophyte fungus</name>
    <name type="synonym">Phialocephala scopiformis</name>
    <dbReference type="NCBI Taxonomy" id="149040"/>
    <lineage>
        <taxon>Eukaryota</taxon>
        <taxon>Fungi</taxon>
        <taxon>Dikarya</taxon>
        <taxon>Ascomycota</taxon>
        <taxon>Pezizomycotina</taxon>
        <taxon>Leotiomycetes</taxon>
        <taxon>Helotiales</taxon>
        <taxon>Mollisiaceae</taxon>
        <taxon>Mollisia</taxon>
    </lineage>
</organism>
<dbReference type="RefSeq" id="XP_018074123.1">
    <property type="nucleotide sequence ID" value="XM_018212923.1"/>
</dbReference>
<dbReference type="PROSITE" id="PS00028">
    <property type="entry name" value="ZINC_FINGER_C2H2_1"/>
    <property type="match status" value="1"/>
</dbReference>
<dbReference type="InterPro" id="IPR013087">
    <property type="entry name" value="Znf_C2H2_type"/>
</dbReference>
<reference evidence="4 5" key="1">
    <citation type="submission" date="2015-10" db="EMBL/GenBank/DDBJ databases">
        <title>Full genome of DAOMC 229536 Phialocephala scopiformis, a fungal endophyte of spruce producing the potent anti-insectan compound rugulosin.</title>
        <authorList>
            <consortium name="DOE Joint Genome Institute"/>
            <person name="Walker A.K."/>
            <person name="Frasz S.L."/>
            <person name="Seifert K.A."/>
            <person name="Miller J.D."/>
            <person name="Mondo S.J."/>
            <person name="Labutti K."/>
            <person name="Lipzen A."/>
            <person name="Dockter R."/>
            <person name="Kennedy M."/>
            <person name="Grigoriev I.V."/>
            <person name="Spatafora J.W."/>
        </authorList>
    </citation>
    <scope>NUCLEOTIDE SEQUENCE [LARGE SCALE GENOMIC DNA]</scope>
    <source>
        <strain evidence="4 5">CBS 120377</strain>
    </source>
</reference>
<keyword evidence="1" id="KW-0479">Metal-binding</keyword>
<dbReference type="OrthoDB" id="3548648at2759"/>
<evidence type="ECO:0000256" key="2">
    <source>
        <dbReference type="SAM" id="MobiDB-lite"/>
    </source>
</evidence>
<dbReference type="SMART" id="SM00355">
    <property type="entry name" value="ZnF_C2H2"/>
    <property type="match status" value="1"/>
</dbReference>
<keyword evidence="1" id="KW-0862">Zinc</keyword>
<feature type="region of interest" description="Disordered" evidence="2">
    <location>
        <begin position="309"/>
        <end position="384"/>
    </location>
</feature>
<proteinExistence type="predicted"/>
<evidence type="ECO:0000313" key="5">
    <source>
        <dbReference type="Proteomes" id="UP000070700"/>
    </source>
</evidence>
<accession>A0A194XHY3</accession>
<feature type="region of interest" description="Disordered" evidence="2">
    <location>
        <begin position="52"/>
        <end position="141"/>
    </location>
</feature>
<name>A0A194XHY3_MOLSC</name>
<keyword evidence="1" id="KW-0863">Zinc-finger</keyword>
<gene>
    <name evidence="4" type="ORF">LY89DRAFT_666625</name>
</gene>
<dbReference type="PROSITE" id="PS50157">
    <property type="entry name" value="ZINC_FINGER_C2H2_2"/>
    <property type="match status" value="1"/>
</dbReference>
<dbReference type="GeneID" id="28822649"/>
<dbReference type="Gene3D" id="3.30.160.60">
    <property type="entry name" value="Classic Zinc Finger"/>
    <property type="match status" value="1"/>
</dbReference>
<feature type="compositionally biased region" description="Polar residues" evidence="2">
    <location>
        <begin position="55"/>
        <end position="69"/>
    </location>
</feature>